<dbReference type="InterPro" id="IPR003646">
    <property type="entry name" value="SH3-like_bac-type"/>
</dbReference>
<dbReference type="Gene3D" id="2.30.30.40">
    <property type="entry name" value="SH3 Domains"/>
    <property type="match status" value="1"/>
</dbReference>
<sequence length="165" mass="16772">MIRLGLLMLATLLGLYAVLAIYGAGDLRADRRPPPPPEATAAQDAGAAPATAMQAEAPAEIIPAASQTPEQVVEFPGPELMPSPEHAADDIVAPAPAADADMLYVTATRLNMRSGPGSGNPVVSALDQGTGVMPVGDARDGWIEVSAPGGSRGFVSTDFLSTEAP</sequence>
<feature type="compositionally biased region" description="Low complexity" evidence="1">
    <location>
        <begin position="39"/>
        <end position="65"/>
    </location>
</feature>
<dbReference type="PROSITE" id="PS51781">
    <property type="entry name" value="SH3B"/>
    <property type="match status" value="1"/>
</dbReference>
<dbReference type="SMART" id="SM00287">
    <property type="entry name" value="SH3b"/>
    <property type="match status" value="1"/>
</dbReference>
<accession>A0ABV6CE03</accession>
<proteinExistence type="predicted"/>
<comment type="caution">
    <text evidence="3">The sequence shown here is derived from an EMBL/GenBank/DDBJ whole genome shotgun (WGS) entry which is preliminary data.</text>
</comment>
<feature type="region of interest" description="Disordered" evidence="1">
    <location>
        <begin position="30"/>
        <end position="86"/>
    </location>
</feature>
<dbReference type="RefSeq" id="WP_265505345.1">
    <property type="nucleotide sequence ID" value="NZ_JAOTBE010000002.1"/>
</dbReference>
<dbReference type="Pfam" id="PF08239">
    <property type="entry name" value="SH3_3"/>
    <property type="match status" value="1"/>
</dbReference>
<evidence type="ECO:0000313" key="3">
    <source>
        <dbReference type="EMBL" id="MFC0198962.1"/>
    </source>
</evidence>
<name>A0ABV6CE03_9RHOB</name>
<protein>
    <submittedName>
        <fullName evidence="3">SH3 domain-containing protein</fullName>
    </submittedName>
</protein>
<dbReference type="EMBL" id="JBHLWQ010000010">
    <property type="protein sequence ID" value="MFC0198962.1"/>
    <property type="molecule type" value="Genomic_DNA"/>
</dbReference>
<reference evidence="3 4" key="1">
    <citation type="submission" date="2024-09" db="EMBL/GenBank/DDBJ databases">
        <authorList>
            <person name="Sun Q."/>
            <person name="Mori K."/>
        </authorList>
    </citation>
    <scope>NUCLEOTIDE SEQUENCE [LARGE SCALE GENOMIC DNA]</scope>
    <source>
        <strain evidence="3 4">CCM 7904</strain>
    </source>
</reference>
<dbReference type="Proteomes" id="UP001589795">
    <property type="component" value="Unassembled WGS sequence"/>
</dbReference>
<organism evidence="3 4">
    <name type="scientific">Paracoccus rhizosphaerae</name>
    <dbReference type="NCBI Taxonomy" id="1133347"/>
    <lineage>
        <taxon>Bacteria</taxon>
        <taxon>Pseudomonadati</taxon>
        <taxon>Pseudomonadota</taxon>
        <taxon>Alphaproteobacteria</taxon>
        <taxon>Rhodobacterales</taxon>
        <taxon>Paracoccaceae</taxon>
        <taxon>Paracoccus</taxon>
    </lineage>
</organism>
<gene>
    <name evidence="3" type="ORF">ACFFIZ_01005</name>
</gene>
<evidence type="ECO:0000313" key="4">
    <source>
        <dbReference type="Proteomes" id="UP001589795"/>
    </source>
</evidence>
<keyword evidence="4" id="KW-1185">Reference proteome</keyword>
<feature type="domain" description="SH3b" evidence="2">
    <location>
        <begin position="100"/>
        <end position="164"/>
    </location>
</feature>
<evidence type="ECO:0000259" key="2">
    <source>
        <dbReference type="PROSITE" id="PS51781"/>
    </source>
</evidence>
<evidence type="ECO:0000256" key="1">
    <source>
        <dbReference type="SAM" id="MobiDB-lite"/>
    </source>
</evidence>